<protein>
    <submittedName>
        <fullName evidence="10">SusC/RagA family TonB-linked outer membrane protein</fullName>
    </submittedName>
</protein>
<evidence type="ECO:0000256" key="4">
    <source>
        <dbReference type="ARBA" id="ARBA00022692"/>
    </source>
</evidence>
<evidence type="ECO:0000256" key="5">
    <source>
        <dbReference type="ARBA" id="ARBA00023136"/>
    </source>
</evidence>
<keyword evidence="8" id="KW-0732">Signal</keyword>
<dbReference type="GO" id="GO:0009279">
    <property type="term" value="C:cell outer membrane"/>
    <property type="evidence" value="ECO:0007669"/>
    <property type="project" value="UniProtKB-SubCell"/>
</dbReference>
<keyword evidence="4 7" id="KW-0812">Transmembrane</keyword>
<dbReference type="SUPFAM" id="SSF56935">
    <property type="entry name" value="Porins"/>
    <property type="match status" value="1"/>
</dbReference>
<proteinExistence type="inferred from homology"/>
<feature type="domain" description="TonB-dependent receptor plug" evidence="9">
    <location>
        <begin position="116"/>
        <end position="222"/>
    </location>
</feature>
<dbReference type="InterPro" id="IPR023997">
    <property type="entry name" value="TonB-dep_OMP_SusC/RagA_CS"/>
</dbReference>
<dbReference type="Pfam" id="PF13715">
    <property type="entry name" value="CarbopepD_reg_2"/>
    <property type="match status" value="1"/>
</dbReference>
<dbReference type="InterPro" id="IPR036942">
    <property type="entry name" value="Beta-barrel_TonB_sf"/>
</dbReference>
<keyword evidence="11" id="KW-1185">Reference proteome</keyword>
<evidence type="ECO:0000256" key="2">
    <source>
        <dbReference type="ARBA" id="ARBA00022448"/>
    </source>
</evidence>
<dbReference type="InterPro" id="IPR039426">
    <property type="entry name" value="TonB-dep_rcpt-like"/>
</dbReference>
<gene>
    <name evidence="10" type="ORF">FUA22_02610</name>
</gene>
<dbReference type="Gene3D" id="2.40.170.20">
    <property type="entry name" value="TonB-dependent receptor, beta-barrel domain"/>
    <property type="match status" value="1"/>
</dbReference>
<evidence type="ECO:0000256" key="3">
    <source>
        <dbReference type="ARBA" id="ARBA00022452"/>
    </source>
</evidence>
<keyword evidence="3 7" id="KW-1134">Transmembrane beta strand</keyword>
<reference evidence="10 11" key="1">
    <citation type="submission" date="2019-08" db="EMBL/GenBank/DDBJ databases">
        <title>Seonamhaeicola sediminis sp. nov., isolated from marine sediment.</title>
        <authorList>
            <person name="Cao W.R."/>
        </authorList>
    </citation>
    <scope>NUCLEOTIDE SEQUENCE [LARGE SCALE GENOMIC DNA]</scope>
    <source>
        <strain evidence="10 11">1505</strain>
    </source>
</reference>
<dbReference type="FunFam" id="2.60.40.1120:FF:000003">
    <property type="entry name" value="Outer membrane protein Omp121"/>
    <property type="match status" value="1"/>
</dbReference>
<comment type="caution">
    <text evidence="10">The sequence shown here is derived from an EMBL/GenBank/DDBJ whole genome shotgun (WGS) entry which is preliminary data.</text>
</comment>
<dbReference type="EMBL" id="VRKQ01000008">
    <property type="protein sequence ID" value="TXG38796.1"/>
    <property type="molecule type" value="Genomic_DNA"/>
</dbReference>
<evidence type="ECO:0000313" key="10">
    <source>
        <dbReference type="EMBL" id="TXG38796.1"/>
    </source>
</evidence>
<comment type="similarity">
    <text evidence="7">Belongs to the TonB-dependent receptor family.</text>
</comment>
<dbReference type="PROSITE" id="PS52016">
    <property type="entry name" value="TONB_DEPENDENT_REC_3"/>
    <property type="match status" value="1"/>
</dbReference>
<evidence type="ECO:0000259" key="9">
    <source>
        <dbReference type="Pfam" id="PF07715"/>
    </source>
</evidence>
<dbReference type="InterPro" id="IPR008969">
    <property type="entry name" value="CarboxyPept-like_regulatory"/>
</dbReference>
<dbReference type="Gene3D" id="2.60.40.1120">
    <property type="entry name" value="Carboxypeptidase-like, regulatory domain"/>
    <property type="match status" value="1"/>
</dbReference>
<evidence type="ECO:0000256" key="8">
    <source>
        <dbReference type="SAM" id="SignalP"/>
    </source>
</evidence>
<keyword evidence="6 7" id="KW-0998">Cell outer membrane</keyword>
<organism evidence="10 11">
    <name type="scientific">Seonamhaeicola maritimus</name>
    <dbReference type="NCBI Taxonomy" id="2591822"/>
    <lineage>
        <taxon>Bacteria</taxon>
        <taxon>Pseudomonadati</taxon>
        <taxon>Bacteroidota</taxon>
        <taxon>Flavobacteriia</taxon>
        <taxon>Flavobacteriales</taxon>
        <taxon>Flavobacteriaceae</taxon>
    </lineage>
</organism>
<dbReference type="RefSeq" id="WP_147766285.1">
    <property type="nucleotide sequence ID" value="NZ_VRKQ01000008.1"/>
</dbReference>
<evidence type="ECO:0000256" key="7">
    <source>
        <dbReference type="PROSITE-ProRule" id="PRU01360"/>
    </source>
</evidence>
<keyword evidence="2 7" id="KW-0813">Transport</keyword>
<feature type="signal peptide" evidence="8">
    <location>
        <begin position="1"/>
        <end position="22"/>
    </location>
</feature>
<accession>A0A5C7GK13</accession>
<keyword evidence="5 7" id="KW-0472">Membrane</keyword>
<dbReference type="InterPro" id="IPR023996">
    <property type="entry name" value="TonB-dep_OMP_SusC/RagA"/>
</dbReference>
<name>A0A5C7GK13_9FLAO</name>
<evidence type="ECO:0000313" key="11">
    <source>
        <dbReference type="Proteomes" id="UP000321080"/>
    </source>
</evidence>
<dbReference type="NCBIfam" id="TIGR04056">
    <property type="entry name" value="OMP_RagA_SusC"/>
    <property type="match status" value="1"/>
</dbReference>
<feature type="chain" id="PRO_5023104051" evidence="8">
    <location>
        <begin position="23"/>
        <end position="1052"/>
    </location>
</feature>
<comment type="subcellular location">
    <subcellularLocation>
        <location evidence="1 7">Cell outer membrane</location>
        <topology evidence="1 7">Multi-pass membrane protein</topology>
    </subcellularLocation>
</comment>
<dbReference type="Pfam" id="PF07715">
    <property type="entry name" value="Plug"/>
    <property type="match status" value="1"/>
</dbReference>
<dbReference type="InterPro" id="IPR012910">
    <property type="entry name" value="Plug_dom"/>
</dbReference>
<dbReference type="Gene3D" id="2.170.130.10">
    <property type="entry name" value="TonB-dependent receptor, plug domain"/>
    <property type="match status" value="1"/>
</dbReference>
<dbReference type="SUPFAM" id="SSF49464">
    <property type="entry name" value="Carboxypeptidase regulatory domain-like"/>
    <property type="match status" value="1"/>
</dbReference>
<dbReference type="OrthoDB" id="9768177at2"/>
<dbReference type="NCBIfam" id="TIGR04057">
    <property type="entry name" value="SusC_RagA_signa"/>
    <property type="match status" value="1"/>
</dbReference>
<dbReference type="InterPro" id="IPR037066">
    <property type="entry name" value="Plug_dom_sf"/>
</dbReference>
<dbReference type="Proteomes" id="UP000321080">
    <property type="component" value="Unassembled WGS sequence"/>
</dbReference>
<evidence type="ECO:0000256" key="6">
    <source>
        <dbReference type="ARBA" id="ARBA00023237"/>
    </source>
</evidence>
<sequence length="1052" mass="115700">MKTKFSVILTLTLAFVVQLSFAQQKTISGTVSDETGLPLPGTTVLVKGTSSGASTDFDGKYSIQVNQGDILVFSFIGYTTQEISVGSSNTINAIMTEDAASLEEVVVVAYGTTTKEAFTGSATVVGSEELTLRNVTSPIAAIEGKATGVQFTSPSGQPGSSPGIIIRGVGTLNGNEAPLFIVDGMQYEGALSTINQEDISSFTILKDAASTSLYGSRAANGVVLITTKSGNKGDIRTTVSTSVGIVDRSIRNYNEVTPGQYYETMWEALKNTSAAGGDPAYASANIYNSLGYNPFNVANDQIVGTDGRLNPNASVIYNSLNWYDVMEQTGIRSNYNVNVSGGGEKHKVFFSASYLDEEGYVVTTKYNRLTTRLNAEFELNNWLTMGGSANITISEAKGPSLDGLGSIVNPFAFAKNIGSIYPVYINDLGGNLVLDAGGNPVFDSGEGFSEYNIGSRPINQGRHALQELLLNDERDRDNTYGFRYFADFKILDGLNFRINYGRDINEGLEKEYENNIIGDAQPTGRYSEERSRREVENFNQIISYNRSFNDVHNLELTLGHESYKRTFSDIDALGVDQVAEGIFEFDNFATPVSLGGSSSKKTIEGYFFRANYNYNNKYYLSASARRDASSVFDAKSRWGNFYSLGASWRIDQEDFMKDVSFVDRLKIRGSYGEVGNDALGGRDARNRFVPDFFISQPRYILTSNAGNPAITWREIGSSVLQWETIESWDVALEFGLFNNFLDGSIEYYKRNSSDLLYDLPIALSNGLNSFPDNVADMFNSGWELGLTGHLVRNDNFSWDLGLQASTFKNEITSLPDPFINGSKRWEEGRSRYDFYLLHTAEVDSATGDQLFYMYEIDDDGNSIPVLDASGNHETTNDWEETERAYTGAKTIPDLIGSVNNSFNYKGWSLDVLITYGIGGEVLDNGYSDMMHSGSYGRSLHPDILNAWRQPGDITDVPRLQNGSVDLVRTQSTRFLTDASFWTLKNVNIGYSFNRSLTDKLGVENLKLSITGENLYLKSKRTGLDPQYNIAGTGAGDDFKPARIISLGLNVSF</sequence>
<dbReference type="AlphaFoldDB" id="A0A5C7GK13"/>
<evidence type="ECO:0000256" key="1">
    <source>
        <dbReference type="ARBA" id="ARBA00004571"/>
    </source>
</evidence>